<proteinExistence type="predicted"/>
<protein>
    <submittedName>
        <fullName evidence="1">Uncharacterized protein</fullName>
    </submittedName>
</protein>
<dbReference type="EMBL" id="BIFT01000001">
    <property type="protein sequence ID" value="GCE27584.1"/>
    <property type="molecule type" value="Genomic_DNA"/>
</dbReference>
<gene>
    <name evidence="1" type="ORF">KDA_30680</name>
</gene>
<dbReference type="AlphaFoldDB" id="A0A402B886"/>
<reference evidence="2" key="1">
    <citation type="submission" date="2018-12" db="EMBL/GenBank/DDBJ databases">
        <title>Tengunoibacter tsumagoiensis gen. nov., sp. nov., Dictyobacter kobayashii sp. nov., D. alpinus sp. nov., and D. joshuensis sp. nov. and description of Dictyobacteraceae fam. nov. within the order Ktedonobacterales isolated from Tengu-no-mugimeshi.</title>
        <authorList>
            <person name="Wang C.M."/>
            <person name="Zheng Y."/>
            <person name="Sakai Y."/>
            <person name="Toyoda A."/>
            <person name="Minakuchi Y."/>
            <person name="Abe K."/>
            <person name="Yokota A."/>
            <person name="Yabe S."/>
        </authorList>
    </citation>
    <scope>NUCLEOTIDE SEQUENCE [LARGE SCALE GENOMIC DNA]</scope>
    <source>
        <strain evidence="2">Uno16</strain>
    </source>
</reference>
<sequence>MNAGEMNTIELKLVAPRVFEGIQFMETALAVPLLESQIDVANRLYQQLRQWKDTDQALEALHIRFPGFDMDATLLKVVAVNQLYGTQLYTVVPMARHVTEVMRVADRREETELVEQIAAFSGPKHLSFASKFAHFFIHMERFPLYDSFARNMVAHHLGASPARAVGTTSLYKAFVEDVERLKQRAALSCSNKELDRYLWLAGLYLLWKRYTDEKDDTKKKRLRMNAEVEALFNDVSLLNAVELAQLYSFHQDT</sequence>
<evidence type="ECO:0000313" key="2">
    <source>
        <dbReference type="Proteomes" id="UP000287171"/>
    </source>
</evidence>
<organism evidence="1 2">
    <name type="scientific">Dictyobacter alpinus</name>
    <dbReference type="NCBI Taxonomy" id="2014873"/>
    <lineage>
        <taxon>Bacteria</taxon>
        <taxon>Bacillati</taxon>
        <taxon>Chloroflexota</taxon>
        <taxon>Ktedonobacteria</taxon>
        <taxon>Ktedonobacterales</taxon>
        <taxon>Dictyobacteraceae</taxon>
        <taxon>Dictyobacter</taxon>
    </lineage>
</organism>
<accession>A0A402B886</accession>
<name>A0A402B886_9CHLR</name>
<evidence type="ECO:0000313" key="1">
    <source>
        <dbReference type="EMBL" id="GCE27584.1"/>
    </source>
</evidence>
<keyword evidence="2" id="KW-1185">Reference proteome</keyword>
<comment type="caution">
    <text evidence="1">The sequence shown here is derived from an EMBL/GenBank/DDBJ whole genome shotgun (WGS) entry which is preliminary data.</text>
</comment>
<dbReference type="Proteomes" id="UP000287171">
    <property type="component" value="Unassembled WGS sequence"/>
</dbReference>